<dbReference type="Pfam" id="PF10458">
    <property type="entry name" value="Val_tRNA-synt_C"/>
    <property type="match status" value="1"/>
</dbReference>
<evidence type="ECO:0000256" key="10">
    <source>
        <dbReference type="ARBA" id="ARBA00047552"/>
    </source>
</evidence>
<dbReference type="FunFam" id="3.40.50.620:FF:000032">
    <property type="entry name" value="Valine--tRNA ligase"/>
    <property type="match status" value="1"/>
</dbReference>
<evidence type="ECO:0000313" key="18">
    <source>
        <dbReference type="Proteomes" id="UP000239561"/>
    </source>
</evidence>
<name>A0A2S7DVS4_9XANT</name>
<reference evidence="16 18" key="1">
    <citation type="submission" date="2016-08" db="EMBL/GenBank/DDBJ databases">
        <authorList>
            <person name="Seilhamer J.J."/>
        </authorList>
    </citation>
    <scope>NUCLEOTIDE SEQUENCE [LARGE SCALE GENOMIC DNA]</scope>
    <source>
        <strain evidence="16 18">CFBP2542</strain>
    </source>
</reference>
<comment type="domain">
    <text evidence="12">ValRS has two distinct active sites: one for aminoacylation and one for editing. The misactivated threonine is translocated from the active site to the editing site.</text>
</comment>
<dbReference type="Gene3D" id="3.90.740.10">
    <property type="entry name" value="Valyl/Leucyl/Isoleucyl-tRNA synthetase, editing domain"/>
    <property type="match status" value="1"/>
</dbReference>
<evidence type="ECO:0000256" key="4">
    <source>
        <dbReference type="ARBA" id="ARBA00022598"/>
    </source>
</evidence>
<feature type="binding site" evidence="12">
    <location>
        <position position="553"/>
    </location>
    <ligand>
        <name>ATP</name>
        <dbReference type="ChEBI" id="CHEBI:30616"/>
    </ligand>
</feature>
<feature type="short sequence motif" description="'HIGH' region" evidence="12">
    <location>
        <begin position="43"/>
        <end position="53"/>
    </location>
</feature>
<dbReference type="HAMAP" id="MF_02004">
    <property type="entry name" value="Val_tRNA_synth_type1"/>
    <property type="match status" value="1"/>
</dbReference>
<evidence type="ECO:0000256" key="2">
    <source>
        <dbReference type="ARBA" id="ARBA00011245"/>
    </source>
</evidence>
<dbReference type="CDD" id="cd00817">
    <property type="entry name" value="ValRS_core"/>
    <property type="match status" value="1"/>
</dbReference>
<dbReference type="GO" id="GO:0004832">
    <property type="term" value="F:valine-tRNA ligase activity"/>
    <property type="evidence" value="ECO:0007669"/>
    <property type="project" value="UniProtKB-UniRule"/>
</dbReference>
<dbReference type="InterPro" id="IPR002300">
    <property type="entry name" value="aa-tRNA-synth_Ia"/>
</dbReference>
<feature type="domain" description="Methionyl/Valyl/Leucyl/Isoleucyl-tRNA synthetase anticodon-binding" evidence="14">
    <location>
        <begin position="668"/>
        <end position="822"/>
    </location>
</feature>
<dbReference type="InterPro" id="IPR019499">
    <property type="entry name" value="Val-tRNA_synth_tRNA-bd"/>
</dbReference>
<dbReference type="EMBL" id="CP082214">
    <property type="protein sequence ID" value="WDM72138.1"/>
    <property type="molecule type" value="Genomic_DNA"/>
</dbReference>
<dbReference type="NCBIfam" id="TIGR00422">
    <property type="entry name" value="valS"/>
    <property type="match status" value="1"/>
</dbReference>
<gene>
    <name evidence="12" type="primary">valS</name>
    <name evidence="17" type="ORF">K6978_02760</name>
    <name evidence="16" type="ORF">XcuCFBP2542_03710</name>
</gene>
<dbReference type="PROSITE" id="PS00178">
    <property type="entry name" value="AA_TRNA_LIGASE_I"/>
    <property type="match status" value="1"/>
</dbReference>
<dbReference type="InterPro" id="IPR009080">
    <property type="entry name" value="tRNAsynth_Ia_anticodon-bd"/>
</dbReference>
<dbReference type="PRINTS" id="PR00986">
    <property type="entry name" value="TRNASYNTHVAL"/>
</dbReference>
<dbReference type="SUPFAM" id="SSF47323">
    <property type="entry name" value="Anticodon-binding domain of a subclass of class I aminoacyl-tRNA synthetases"/>
    <property type="match status" value="1"/>
</dbReference>
<reference evidence="17 19" key="2">
    <citation type="submission" date="2021-08" db="EMBL/GenBank/DDBJ databases">
        <title>Genome sequences of Xanthomonas cucurbitae isolates from 5 Midwestern US states.</title>
        <authorList>
            <person name="Hind S.R."/>
        </authorList>
    </citation>
    <scope>NUCLEOTIDE SEQUENCE [LARGE SCALE GENOMIC DNA]</scope>
    <source>
        <strain evidence="17 19">OH_261</strain>
    </source>
</reference>
<accession>A0A2S7DVS4</accession>
<dbReference type="InterPro" id="IPR014729">
    <property type="entry name" value="Rossmann-like_a/b/a_fold"/>
</dbReference>
<dbReference type="FunFam" id="3.90.740.10:FF:000015">
    <property type="entry name" value="Valine--tRNA ligase"/>
    <property type="match status" value="1"/>
</dbReference>
<dbReference type="InterPro" id="IPR001412">
    <property type="entry name" value="aa-tRNA-synth_I_CS"/>
</dbReference>
<dbReference type="InterPro" id="IPR010978">
    <property type="entry name" value="tRNA-bd_arm"/>
</dbReference>
<dbReference type="SUPFAM" id="SSF46589">
    <property type="entry name" value="tRNA-binding arm"/>
    <property type="match status" value="1"/>
</dbReference>
<dbReference type="InterPro" id="IPR009008">
    <property type="entry name" value="Val/Leu/Ile-tRNA-synth_edit"/>
</dbReference>
<dbReference type="Gene3D" id="1.10.730.10">
    <property type="entry name" value="Isoleucyl-tRNA Synthetase, Domain 1"/>
    <property type="match status" value="1"/>
</dbReference>
<evidence type="ECO:0000256" key="9">
    <source>
        <dbReference type="ARBA" id="ARBA00023146"/>
    </source>
</evidence>
<dbReference type="SUPFAM" id="SSF52374">
    <property type="entry name" value="Nucleotidylyl transferase"/>
    <property type="match status" value="1"/>
</dbReference>
<dbReference type="GO" id="GO:0005524">
    <property type="term" value="F:ATP binding"/>
    <property type="evidence" value="ECO:0007669"/>
    <property type="project" value="UniProtKB-UniRule"/>
</dbReference>
<feature type="coiled-coil region" evidence="12">
    <location>
        <begin position="880"/>
        <end position="942"/>
    </location>
</feature>
<comment type="domain">
    <text evidence="12">The C-terminal coiled-coil domain is crucial for aminoacylation activity.</text>
</comment>
<dbReference type="GO" id="GO:0005829">
    <property type="term" value="C:cytosol"/>
    <property type="evidence" value="ECO:0007669"/>
    <property type="project" value="TreeGrafter"/>
</dbReference>
<dbReference type="InterPro" id="IPR002303">
    <property type="entry name" value="Valyl-tRNA_ligase"/>
</dbReference>
<sequence length="946" mass="106627">MTTLASSYDPASFESRLYAQWEAAGYFAPSGQGEPYTVLLPPPNVTGTLHMGHAFQQTLMDALVRYHRMRGFDTLWQVGTDHAGIATEMVVSRNLALEGNGDTRDSLGREGFIAKVWEWKAESGDIIERQMRRLGTSSDWSRSTFTMDPQPSAAVNEAFVRWYEQGLIYRGQRLVNWDPVLKTAISDLEVENVEEDGFLWSIRYTLADGVTYEHVEHDADGNQTLRETRDYLVVATTRPETLLGDTAVMVHPDDARYATLHSARIVLPLTGRQVPVITDDYVDRAFGTGVVKVTPAHDFNDYQVGVRHALPIINLFTVTATLNDEAPERYRGLDRYDARKLVLSELEELGLLAETKPHKLQVPRGDRTGQVIEPYLTDQWFVKMDALAKRGLELVESGQVQFVPPNWINTYRHWMENIQDWCISRQLWWGHRIPAWFDEAGKCYVGHDEAEVRAKHGLGAEIVLHQDSDVLETWFSSQLWPFSTLGWPDANAMVERGFDRYLPSSVLVTGFDIIFFWVARMIMATDSFTGQVPFRDVYITGLIRDAQGQKMSKSKGNVLDPLDIIDGISIEDLVAKRTNGLMQPRMAEKIEKATRKEFPDGIIAHGADALRFTIAALATHGRDIKFDLGRAEGYKNFCNKLWNATRFVLMNTEGARFTGVPQPHTETEKWILARLDKVTAETHAHYANYRFDLLTQALYEFAWNAFCDWFVELAKPALSDAMQDRDAAASTRHTLLYVLETLLRLLHPLTPFVTEELWQQVAPRLGITQATISLQAFPQAGDLDTSGYAGAEADVEWLKSMVSALRRVRSELNVPPSKQVRLLLQAGNADDRARVARFASQLSFLLKLEAIDWLDAGQDTPPSATAIVGELALLVPLEGLVDMDAERTRLDKEIKRVESEIGKCNGKLGNATFVQNAPAAVVEQERARLNDWTVQLTGLRQQRAKL</sequence>
<keyword evidence="6 12" id="KW-0067">ATP-binding</keyword>
<dbReference type="Gene3D" id="1.10.287.380">
    <property type="entry name" value="Valyl-tRNA synthetase, C-terminal domain"/>
    <property type="match status" value="1"/>
</dbReference>
<comment type="catalytic activity">
    <reaction evidence="10 12">
        <text>tRNA(Val) + L-valine + ATP = L-valyl-tRNA(Val) + AMP + diphosphate</text>
        <dbReference type="Rhea" id="RHEA:10704"/>
        <dbReference type="Rhea" id="RHEA-COMP:9672"/>
        <dbReference type="Rhea" id="RHEA-COMP:9708"/>
        <dbReference type="ChEBI" id="CHEBI:30616"/>
        <dbReference type="ChEBI" id="CHEBI:33019"/>
        <dbReference type="ChEBI" id="CHEBI:57762"/>
        <dbReference type="ChEBI" id="CHEBI:78442"/>
        <dbReference type="ChEBI" id="CHEBI:78537"/>
        <dbReference type="ChEBI" id="CHEBI:456215"/>
        <dbReference type="EC" id="6.1.1.9"/>
    </reaction>
</comment>
<dbReference type="CDD" id="cd07962">
    <property type="entry name" value="Anticodon_Ia_Val"/>
    <property type="match status" value="1"/>
</dbReference>
<keyword evidence="3 12" id="KW-0963">Cytoplasm</keyword>
<dbReference type="SUPFAM" id="SSF50677">
    <property type="entry name" value="ValRS/IleRS/LeuRS editing domain"/>
    <property type="match status" value="1"/>
</dbReference>
<keyword evidence="7 12" id="KW-0648">Protein biosynthesis</keyword>
<dbReference type="Proteomes" id="UP001214201">
    <property type="component" value="Chromosome"/>
</dbReference>
<comment type="subcellular location">
    <subcellularLocation>
        <location evidence="1 12">Cytoplasm</location>
    </subcellularLocation>
</comment>
<comment type="function">
    <text evidence="12">Catalyzes the attachment of valine to tRNA(Val). As ValRS can inadvertently accommodate and process structurally similar amino acids such as threonine, to avoid such errors, it has a 'posttransfer' editing activity that hydrolyzes mischarged Thr-tRNA(Val) in a tRNA-dependent manner.</text>
</comment>
<feature type="short sequence motif" description="'KMSKS' region" evidence="12">
    <location>
        <begin position="550"/>
        <end position="554"/>
    </location>
</feature>
<evidence type="ECO:0000256" key="5">
    <source>
        <dbReference type="ARBA" id="ARBA00022741"/>
    </source>
</evidence>
<evidence type="ECO:0000256" key="12">
    <source>
        <dbReference type="HAMAP-Rule" id="MF_02004"/>
    </source>
</evidence>
<keyword evidence="4 12" id="KW-0436">Ligase</keyword>
<dbReference type="Proteomes" id="UP000239561">
    <property type="component" value="Unassembled WGS sequence"/>
</dbReference>
<evidence type="ECO:0000259" key="13">
    <source>
        <dbReference type="Pfam" id="PF00133"/>
    </source>
</evidence>
<evidence type="ECO:0000256" key="11">
    <source>
        <dbReference type="ARBA" id="ARBA00060830"/>
    </source>
</evidence>
<dbReference type="InterPro" id="IPR033705">
    <property type="entry name" value="Anticodon_Ia_Val"/>
</dbReference>
<evidence type="ECO:0000256" key="1">
    <source>
        <dbReference type="ARBA" id="ARBA00004496"/>
    </source>
</evidence>
<evidence type="ECO:0000256" key="8">
    <source>
        <dbReference type="ARBA" id="ARBA00023054"/>
    </source>
</evidence>
<comment type="subunit">
    <text evidence="2 12">Monomer.</text>
</comment>
<keyword evidence="5 12" id="KW-0547">Nucleotide-binding</keyword>
<dbReference type="NCBIfam" id="NF004349">
    <property type="entry name" value="PRK05729.1"/>
    <property type="match status" value="1"/>
</dbReference>
<organism evidence="16 18">
    <name type="scientific">Xanthomonas cucurbitae</name>
    <dbReference type="NCBI Taxonomy" id="56453"/>
    <lineage>
        <taxon>Bacteria</taxon>
        <taxon>Pseudomonadati</taxon>
        <taxon>Pseudomonadota</taxon>
        <taxon>Gammaproteobacteria</taxon>
        <taxon>Lysobacterales</taxon>
        <taxon>Lysobacteraceae</taxon>
        <taxon>Xanthomonas</taxon>
    </lineage>
</organism>
<keyword evidence="19" id="KW-1185">Reference proteome</keyword>
<evidence type="ECO:0000313" key="17">
    <source>
        <dbReference type="EMBL" id="WDM72138.1"/>
    </source>
</evidence>
<dbReference type="EMBL" id="MDED01000004">
    <property type="protein sequence ID" value="PPU77942.1"/>
    <property type="molecule type" value="Genomic_DNA"/>
</dbReference>
<dbReference type="EC" id="6.1.1.9" evidence="12"/>
<feature type="domain" description="Valyl-tRNA synthetase tRNA-binding arm" evidence="15">
    <location>
        <begin position="882"/>
        <end position="946"/>
    </location>
</feature>
<dbReference type="PANTHER" id="PTHR11946">
    <property type="entry name" value="VALYL-TRNA SYNTHETASES"/>
    <property type="match status" value="1"/>
</dbReference>
<dbReference type="PANTHER" id="PTHR11946:SF93">
    <property type="entry name" value="VALINE--TRNA LIGASE, CHLOROPLASTIC_MITOCHONDRIAL 2"/>
    <property type="match status" value="1"/>
</dbReference>
<feature type="domain" description="Aminoacyl-tRNA synthetase class Ia" evidence="13">
    <location>
        <begin position="17"/>
        <end position="627"/>
    </location>
</feature>
<comment type="similarity">
    <text evidence="11 12">Belongs to the class-I aminoacyl-tRNA synthetase family. ValS type 1 subfamily.</text>
</comment>
<evidence type="ECO:0000256" key="7">
    <source>
        <dbReference type="ARBA" id="ARBA00022917"/>
    </source>
</evidence>
<dbReference type="GO" id="GO:0002161">
    <property type="term" value="F:aminoacyl-tRNA deacylase activity"/>
    <property type="evidence" value="ECO:0007669"/>
    <property type="project" value="InterPro"/>
</dbReference>
<evidence type="ECO:0000259" key="14">
    <source>
        <dbReference type="Pfam" id="PF08264"/>
    </source>
</evidence>
<evidence type="ECO:0000259" key="15">
    <source>
        <dbReference type="Pfam" id="PF10458"/>
    </source>
</evidence>
<evidence type="ECO:0000256" key="6">
    <source>
        <dbReference type="ARBA" id="ARBA00022840"/>
    </source>
</evidence>
<dbReference type="InterPro" id="IPR037118">
    <property type="entry name" value="Val-tRNA_synth_C_sf"/>
</dbReference>
<dbReference type="InterPro" id="IPR013155">
    <property type="entry name" value="M/V/L/I-tRNA-synth_anticd-bd"/>
</dbReference>
<evidence type="ECO:0000313" key="19">
    <source>
        <dbReference type="Proteomes" id="UP001214201"/>
    </source>
</evidence>
<evidence type="ECO:0000313" key="16">
    <source>
        <dbReference type="EMBL" id="PPU77942.1"/>
    </source>
</evidence>
<dbReference type="FunFam" id="3.40.50.620:FF:000098">
    <property type="entry name" value="Valine--tRNA ligase"/>
    <property type="match status" value="1"/>
</dbReference>
<dbReference type="RefSeq" id="WP_104602281.1">
    <property type="nucleotide sequence ID" value="NZ_CP082213.1"/>
</dbReference>
<dbReference type="Pfam" id="PF08264">
    <property type="entry name" value="Anticodon_1"/>
    <property type="match status" value="1"/>
</dbReference>
<keyword evidence="9 12" id="KW-0030">Aminoacyl-tRNA synthetase</keyword>
<dbReference type="FunFam" id="1.10.287.380:FF:000001">
    <property type="entry name" value="Valine--tRNA ligase"/>
    <property type="match status" value="1"/>
</dbReference>
<keyword evidence="8 12" id="KW-0175">Coiled coil</keyword>
<dbReference type="GO" id="GO:0006438">
    <property type="term" value="P:valyl-tRNA aminoacylation"/>
    <property type="evidence" value="ECO:0007669"/>
    <property type="project" value="UniProtKB-UniRule"/>
</dbReference>
<protein>
    <recommendedName>
        <fullName evidence="12">Valine--tRNA ligase</fullName>
        <ecNumber evidence="12">6.1.1.9</ecNumber>
    </recommendedName>
    <alternativeName>
        <fullName evidence="12">Valyl-tRNA synthetase</fullName>
        <shortName evidence="12">ValRS</shortName>
    </alternativeName>
</protein>
<proteinExistence type="inferred from homology"/>
<dbReference type="Gene3D" id="3.40.50.620">
    <property type="entry name" value="HUPs"/>
    <property type="match status" value="2"/>
</dbReference>
<dbReference type="Pfam" id="PF00133">
    <property type="entry name" value="tRNA-synt_1"/>
    <property type="match status" value="1"/>
</dbReference>
<evidence type="ECO:0000256" key="3">
    <source>
        <dbReference type="ARBA" id="ARBA00022490"/>
    </source>
</evidence>
<dbReference type="AlphaFoldDB" id="A0A2S7DVS4"/>